<keyword evidence="10" id="KW-1185">Reference proteome</keyword>
<evidence type="ECO:0000256" key="1">
    <source>
        <dbReference type="ARBA" id="ARBA00004123"/>
    </source>
</evidence>
<accession>A0ABP0XLT6</accession>
<evidence type="ECO:0000256" key="3">
    <source>
        <dbReference type="ARBA" id="ARBA00010042"/>
    </source>
</evidence>
<feature type="region of interest" description="Disordered" evidence="7">
    <location>
        <begin position="638"/>
        <end position="687"/>
    </location>
</feature>
<feature type="region of interest" description="Disordered" evidence="7">
    <location>
        <begin position="614"/>
        <end position="633"/>
    </location>
</feature>
<feature type="region of interest" description="Disordered" evidence="7">
    <location>
        <begin position="454"/>
        <end position="498"/>
    </location>
</feature>
<comment type="subcellular location">
    <subcellularLocation>
        <location evidence="2">Cytoplasm</location>
        <location evidence="2">Cytoskeleton</location>
        <location evidence="2">Spindle</location>
    </subcellularLocation>
    <subcellularLocation>
        <location evidence="1">Nucleus</location>
    </subcellularLocation>
</comment>
<comment type="similarity">
    <text evidence="3">Belongs to the INCENP family.</text>
</comment>
<feature type="compositionally biased region" description="Basic and acidic residues" evidence="7">
    <location>
        <begin position="485"/>
        <end position="495"/>
    </location>
</feature>
<gene>
    <name evidence="9" type="ORF">CITCOLO1_LOCUS165</name>
</gene>
<feature type="compositionally biased region" description="Low complexity" evidence="7">
    <location>
        <begin position="1467"/>
        <end position="1480"/>
    </location>
</feature>
<organism evidence="9 10">
    <name type="scientific">Citrullus colocynthis</name>
    <name type="common">colocynth</name>
    <dbReference type="NCBI Taxonomy" id="252529"/>
    <lineage>
        <taxon>Eukaryota</taxon>
        <taxon>Viridiplantae</taxon>
        <taxon>Streptophyta</taxon>
        <taxon>Embryophyta</taxon>
        <taxon>Tracheophyta</taxon>
        <taxon>Spermatophyta</taxon>
        <taxon>Magnoliopsida</taxon>
        <taxon>eudicotyledons</taxon>
        <taxon>Gunneridae</taxon>
        <taxon>Pentapetalae</taxon>
        <taxon>rosids</taxon>
        <taxon>fabids</taxon>
        <taxon>Cucurbitales</taxon>
        <taxon>Cucurbitaceae</taxon>
        <taxon>Benincaseae</taxon>
        <taxon>Citrullus</taxon>
    </lineage>
</organism>
<dbReference type="PANTHER" id="PTHR13738:SF1">
    <property type="entry name" value="TROPONIN I"/>
    <property type="match status" value="1"/>
</dbReference>
<evidence type="ECO:0000256" key="5">
    <source>
        <dbReference type="ARBA" id="ARBA00023212"/>
    </source>
</evidence>
<feature type="compositionally biased region" description="Low complexity" evidence="7">
    <location>
        <begin position="1135"/>
        <end position="1147"/>
    </location>
</feature>
<dbReference type="Pfam" id="PF03941">
    <property type="entry name" value="INCENP_ARK-bind"/>
    <property type="match status" value="1"/>
</dbReference>
<feature type="compositionally biased region" description="Basic and acidic residues" evidence="7">
    <location>
        <begin position="669"/>
        <end position="678"/>
    </location>
</feature>
<feature type="compositionally biased region" description="Polar residues" evidence="7">
    <location>
        <begin position="454"/>
        <end position="470"/>
    </location>
</feature>
<name>A0ABP0XLT6_9ROSI</name>
<dbReference type="Proteomes" id="UP001642487">
    <property type="component" value="Chromosome 1"/>
</dbReference>
<feature type="compositionally biased region" description="Basic and acidic residues" evidence="7">
    <location>
        <begin position="1359"/>
        <end position="1400"/>
    </location>
</feature>
<proteinExistence type="inferred from homology"/>
<dbReference type="InterPro" id="IPR050875">
    <property type="entry name" value="Troponin_I"/>
</dbReference>
<keyword evidence="4" id="KW-0963">Cytoplasm</keyword>
<feature type="region of interest" description="Disordered" evidence="7">
    <location>
        <begin position="1359"/>
        <end position="1542"/>
    </location>
</feature>
<evidence type="ECO:0000256" key="4">
    <source>
        <dbReference type="ARBA" id="ARBA00022490"/>
    </source>
</evidence>
<feature type="region of interest" description="Disordered" evidence="7">
    <location>
        <begin position="905"/>
        <end position="930"/>
    </location>
</feature>
<keyword evidence="5" id="KW-0206">Cytoskeleton</keyword>
<sequence>MAAMEKLFVQIFERKKWIIDQAKHQTNLFDQHLASKLIIDGIVPPPWLHSSFLHSHISHFEEVNKSFISGVEFPRSPLDTHRSSLNEAFVADSGEELQYRSNEEAGSLNDDFDAGIRPAVSPQCDISDASVLNYVPCVDMSPVSPQGGGGIVSENYRDPTLSLARLHRSKSRQRALELRNSVKSTRCQSRCENKSDSIAGGIVGSAIGLLQADHEDESGLAKPSSSCKGIGSVEEETNVGCEQKDIVTIVGSPKLQSSSIDVGNSLNISSKIEALYVARGSTQNSYQENEQFDSPRPSSGKTEYCEEGSAKCRSQEYKLDNAERSRLQCSSLDVNKSSCTFPEDGRECPIGGSKLHSDQVDEQLDLPKPSSDNIECRQEAVLGHCRSHDYDLDNALQSRSQRSSVDVDDSSCIDNSDGRLLDLSNPSSGKVECCEETLLGHCRSQECNFDNAHQSGSQYSSQDVGNSSYVDSEEGGSCPNGSSKVHPDEVKEQLDLSKSSSDNMKCCEEKLLGDFSSKEYKLNNAQKSGMQHSSLDADDSSCFSSVNGTLCPVGSLKRYSDQVSEQLELFRPSSVNIECYEEELEDGRTQDCNFDNNVEQSGLDKIFSSPITGVREKTSGKKPSSFLDDKRDVNQKEKCNSPLHIPLPQIQVDSVKENGSDEGISESQSQRRYDDRGDFNGNTLSSANKSMQGYEQVTICPLLQSDQPAEQNSSLKDGVPNLQYSHEHVVEIPLVDADDASILIRDAETFRDHMVMVPCIPPAGERDSNLEQQLESSGINSEGCTDDFNGNHHCISTECQTAETSIELNTFSSVLKSSSSHEDVRKVELQMENGIPESLGLRSEQLQIINASSIDKKLMQEFDDEKPVLEFQRLSFCEEDYQLSNVSIVPIETLLLEKEAHLMQVSDSSPTLPVKEDLSRSGSNNRGTPSQYVMLESQSLDPRGNLQFGDYELPVDTGKTEGEEENGKLTSCSLLTPLIQTSLYLSADKDMPALEGFLMQSDDEEPCISVGGINFDKLELSKCMIERASILEKICKSACIKSPLSSSSESFQLNKVTDMYHFLPNGLLNSMDLKSNLWVNDQNKLLKDGSNFLNGEVNCSPHGSFFDCMQSSSSHSASDVRKPFASPFGKLLDRNSLNSSSSGKRSSQNIDLPCISEETESTDEINNEFSKDMRSNKRVPLVDITENANVQVTVSEAATFADRLSLESLNMELSKTGTHNRTKENLGNQKNSKRKFVDEAVDLGTLPGANGAKRVTRSSYNRFSKSDLSCKENFRKEGPRFSGKESKHKNIVSNITSFIPLVQQRESATILKGKRDVKVKAIEAAEAAKRLAEKKENERQMKKEALKLERARMEQENLRQIELEKKKKEEERKKKEEERKKKEADMAAKKRQREEEERKEKERKRMRVEEVRRRLREHGGKLRSDKENKEAKPQANEQKPPDRNACMDATDKLDKESGHDKFDKLSVTESKTTSTSNTGSGNFVVDSQPTSVDFLEAEALENGMENRISETSEEQSYQISPYKASDDEDEEDDDDGIQNNKFVPSWASKDRLAALFASQQKLNPEIFFPPKSFCDIAEGFADKFLKELLIR</sequence>
<evidence type="ECO:0000256" key="6">
    <source>
        <dbReference type="ARBA" id="ARBA00023242"/>
    </source>
</evidence>
<evidence type="ECO:0000313" key="9">
    <source>
        <dbReference type="EMBL" id="CAK9308652.1"/>
    </source>
</evidence>
<evidence type="ECO:0000313" key="10">
    <source>
        <dbReference type="Proteomes" id="UP001642487"/>
    </source>
</evidence>
<feature type="compositionally biased region" description="Basic and acidic residues" evidence="7">
    <location>
        <begin position="1407"/>
        <end position="1432"/>
    </location>
</feature>
<reference evidence="9 10" key="1">
    <citation type="submission" date="2024-03" db="EMBL/GenBank/DDBJ databases">
        <authorList>
            <person name="Gkanogiannis A."/>
            <person name="Becerra Lopez-Lavalle L."/>
        </authorList>
    </citation>
    <scope>NUCLEOTIDE SEQUENCE [LARGE SCALE GENOMIC DNA]</scope>
</reference>
<dbReference type="EMBL" id="OZ021735">
    <property type="protein sequence ID" value="CAK9308652.1"/>
    <property type="molecule type" value="Genomic_DNA"/>
</dbReference>
<dbReference type="PANTHER" id="PTHR13738">
    <property type="entry name" value="TROPONIN I"/>
    <property type="match status" value="1"/>
</dbReference>
<evidence type="ECO:0000259" key="8">
    <source>
        <dbReference type="Pfam" id="PF03941"/>
    </source>
</evidence>
<protein>
    <recommendedName>
        <fullName evidence="8">Inner centromere protein ARK-binding domain-containing protein</fullName>
    </recommendedName>
</protein>
<feature type="region of interest" description="Disordered" evidence="7">
    <location>
        <begin position="1135"/>
        <end position="1157"/>
    </location>
</feature>
<feature type="region of interest" description="Disordered" evidence="7">
    <location>
        <begin position="283"/>
        <end position="303"/>
    </location>
</feature>
<feature type="compositionally biased region" description="Polar residues" evidence="7">
    <location>
        <begin position="920"/>
        <end position="930"/>
    </location>
</feature>
<feature type="domain" description="Inner centromere protein ARK-binding" evidence="8">
    <location>
        <begin position="1525"/>
        <end position="1578"/>
    </location>
</feature>
<feature type="compositionally biased region" description="Acidic residues" evidence="7">
    <location>
        <begin position="1526"/>
        <end position="1536"/>
    </location>
</feature>
<feature type="compositionally biased region" description="Basic and acidic residues" evidence="7">
    <location>
        <begin position="1449"/>
        <end position="1466"/>
    </location>
</feature>
<evidence type="ECO:0000256" key="2">
    <source>
        <dbReference type="ARBA" id="ARBA00004186"/>
    </source>
</evidence>
<evidence type="ECO:0000256" key="7">
    <source>
        <dbReference type="SAM" id="MobiDB-lite"/>
    </source>
</evidence>
<dbReference type="InterPro" id="IPR005635">
    <property type="entry name" value="Inner_centromere_prot_ARK-bd"/>
</dbReference>
<keyword evidence="6" id="KW-0539">Nucleus</keyword>